<dbReference type="GO" id="GO:1990837">
    <property type="term" value="F:sequence-specific double-stranded DNA binding"/>
    <property type="evidence" value="ECO:0007669"/>
    <property type="project" value="TreeGrafter"/>
</dbReference>
<organism evidence="1 2">
    <name type="scientific">Lithocarpus litseifolius</name>
    <dbReference type="NCBI Taxonomy" id="425828"/>
    <lineage>
        <taxon>Eukaryota</taxon>
        <taxon>Viridiplantae</taxon>
        <taxon>Streptophyta</taxon>
        <taxon>Embryophyta</taxon>
        <taxon>Tracheophyta</taxon>
        <taxon>Spermatophyta</taxon>
        <taxon>Magnoliopsida</taxon>
        <taxon>eudicotyledons</taxon>
        <taxon>Gunneridae</taxon>
        <taxon>Pentapetalae</taxon>
        <taxon>rosids</taxon>
        <taxon>fabids</taxon>
        <taxon>Fagales</taxon>
        <taxon>Fagaceae</taxon>
        <taxon>Lithocarpus</taxon>
    </lineage>
</organism>
<dbReference type="Proteomes" id="UP001459277">
    <property type="component" value="Unassembled WGS sequence"/>
</dbReference>
<proteinExistence type="predicted"/>
<dbReference type="InterPro" id="IPR053031">
    <property type="entry name" value="Cuticle_assoc_protein"/>
</dbReference>
<reference evidence="1 2" key="1">
    <citation type="submission" date="2024-01" db="EMBL/GenBank/DDBJ databases">
        <title>A telomere-to-telomere, gap-free genome of sweet tea (Lithocarpus litseifolius).</title>
        <authorList>
            <person name="Zhou J."/>
        </authorList>
    </citation>
    <scope>NUCLEOTIDE SEQUENCE [LARGE SCALE GENOMIC DNA]</scope>
    <source>
        <strain evidence="1">Zhou-2022a</strain>
        <tissue evidence="1">Leaf</tissue>
    </source>
</reference>
<dbReference type="PANTHER" id="PTHR34396:SF25">
    <property type="entry name" value="BOUNDARY ELEMENT ASSOCIATED FACTOR"/>
    <property type="match status" value="1"/>
</dbReference>
<dbReference type="GO" id="GO:0005634">
    <property type="term" value="C:nucleus"/>
    <property type="evidence" value="ECO:0007669"/>
    <property type="project" value="TreeGrafter"/>
</dbReference>
<accession>A0AAW2E126</accession>
<comment type="caution">
    <text evidence="1">The sequence shown here is derived from an EMBL/GenBank/DDBJ whole genome shotgun (WGS) entry which is preliminary data.</text>
</comment>
<dbReference type="AlphaFoldDB" id="A0AAW2E126"/>
<name>A0AAW2E126_9ROSI</name>
<protein>
    <submittedName>
        <fullName evidence="1">Uncharacterized protein</fullName>
    </submittedName>
</protein>
<evidence type="ECO:0000313" key="1">
    <source>
        <dbReference type="EMBL" id="KAL0015428.1"/>
    </source>
</evidence>
<dbReference type="EMBL" id="JAZDWU010000001">
    <property type="protein sequence ID" value="KAL0015428.1"/>
    <property type="molecule type" value="Genomic_DNA"/>
</dbReference>
<dbReference type="GO" id="GO:0006357">
    <property type="term" value="P:regulation of transcription by RNA polymerase II"/>
    <property type="evidence" value="ECO:0007669"/>
    <property type="project" value="TreeGrafter"/>
</dbReference>
<dbReference type="PANTHER" id="PTHR34396">
    <property type="entry name" value="OS03G0264950 PROTEIN-RELATED"/>
    <property type="match status" value="1"/>
</dbReference>
<evidence type="ECO:0000313" key="2">
    <source>
        <dbReference type="Proteomes" id="UP001459277"/>
    </source>
</evidence>
<keyword evidence="2" id="KW-1185">Reference proteome</keyword>
<sequence length="91" mass="10851">MAGVNSSHFDQDESRKELARMIILHEYPLSIVDHIGFRRYSTSLQPLFKMVCRTTIRKDIMGIYDHEREKSMHEIEKNRSRIAITIDMLWL</sequence>
<gene>
    <name evidence="1" type="ORF">SO802_002497</name>
</gene>